<protein>
    <submittedName>
        <fullName evidence="2">Membrane protein</fullName>
    </submittedName>
</protein>
<name>A0A380K475_9STRE</name>
<accession>A0A380K475</accession>
<evidence type="ECO:0000313" key="3">
    <source>
        <dbReference type="Proteomes" id="UP000254510"/>
    </source>
</evidence>
<reference evidence="2 3" key="1">
    <citation type="submission" date="2018-06" db="EMBL/GenBank/DDBJ databases">
        <authorList>
            <consortium name="Pathogen Informatics"/>
            <person name="Doyle S."/>
        </authorList>
    </citation>
    <scope>NUCLEOTIDE SEQUENCE [LARGE SCALE GENOMIC DNA]</scope>
    <source>
        <strain evidence="2 3">NCTC13767</strain>
    </source>
</reference>
<proteinExistence type="predicted"/>
<dbReference type="EMBL" id="UHFM01000006">
    <property type="protein sequence ID" value="SUN58847.1"/>
    <property type="molecule type" value="Genomic_DNA"/>
</dbReference>
<keyword evidence="1" id="KW-0812">Transmembrane</keyword>
<organism evidence="2 3">
    <name type="scientific">Streptococcus gallolyticus</name>
    <dbReference type="NCBI Taxonomy" id="315405"/>
    <lineage>
        <taxon>Bacteria</taxon>
        <taxon>Bacillati</taxon>
        <taxon>Bacillota</taxon>
        <taxon>Bacilli</taxon>
        <taxon>Lactobacillales</taxon>
        <taxon>Streptococcaceae</taxon>
        <taxon>Streptococcus</taxon>
    </lineage>
</organism>
<feature type="transmembrane region" description="Helical" evidence="1">
    <location>
        <begin position="21"/>
        <end position="41"/>
    </location>
</feature>
<gene>
    <name evidence="2" type="ORF">NCTC13767_00804</name>
</gene>
<evidence type="ECO:0000313" key="2">
    <source>
        <dbReference type="EMBL" id="SUN58847.1"/>
    </source>
</evidence>
<keyword evidence="1" id="KW-0472">Membrane</keyword>
<dbReference type="Proteomes" id="UP000254510">
    <property type="component" value="Unassembled WGS sequence"/>
</dbReference>
<evidence type="ECO:0000256" key="1">
    <source>
        <dbReference type="SAM" id="Phobius"/>
    </source>
</evidence>
<sequence length="62" mass="6982">MKIKTFTSNFYHLILSRSTRNIADSFYLIVLSIGLAQVYQIDAAKLSLFTLLGLLPNVTSIF</sequence>
<dbReference type="AlphaFoldDB" id="A0A380K475"/>
<keyword evidence="1" id="KW-1133">Transmembrane helix</keyword>